<reference evidence="1" key="1">
    <citation type="submission" date="2021-08" db="EMBL/GenBank/DDBJ databases">
        <title>WGS assembly of Ceratopteris richardii.</title>
        <authorList>
            <person name="Marchant D.B."/>
            <person name="Chen G."/>
            <person name="Jenkins J."/>
            <person name="Shu S."/>
            <person name="Leebens-Mack J."/>
            <person name="Grimwood J."/>
            <person name="Schmutz J."/>
            <person name="Soltis P."/>
            <person name="Soltis D."/>
            <person name="Chen Z.-H."/>
        </authorList>
    </citation>
    <scope>NUCLEOTIDE SEQUENCE</scope>
    <source>
        <strain evidence="1">Whitten #5841</strain>
        <tissue evidence="1">Leaf</tissue>
    </source>
</reference>
<dbReference type="EMBL" id="CM035438">
    <property type="protein sequence ID" value="KAH7285424.1"/>
    <property type="molecule type" value="Genomic_DNA"/>
</dbReference>
<evidence type="ECO:0000313" key="1">
    <source>
        <dbReference type="EMBL" id="KAH7285424.1"/>
    </source>
</evidence>
<accession>A0A8T2QPB5</accession>
<organism evidence="1 2">
    <name type="scientific">Ceratopteris richardii</name>
    <name type="common">Triangle waterfern</name>
    <dbReference type="NCBI Taxonomy" id="49495"/>
    <lineage>
        <taxon>Eukaryota</taxon>
        <taxon>Viridiplantae</taxon>
        <taxon>Streptophyta</taxon>
        <taxon>Embryophyta</taxon>
        <taxon>Tracheophyta</taxon>
        <taxon>Polypodiopsida</taxon>
        <taxon>Polypodiidae</taxon>
        <taxon>Polypodiales</taxon>
        <taxon>Pteridineae</taxon>
        <taxon>Pteridaceae</taxon>
        <taxon>Parkerioideae</taxon>
        <taxon>Ceratopteris</taxon>
    </lineage>
</organism>
<proteinExistence type="predicted"/>
<dbReference type="OrthoDB" id="5570111at2759"/>
<evidence type="ECO:0000313" key="2">
    <source>
        <dbReference type="Proteomes" id="UP000825935"/>
    </source>
</evidence>
<sequence>MIDQSSNLDWYKGPTLLEALDMLSEQKRPSDKPFRLALQDASKIGGIRTVPVSRAKTGILRPGMVVIFAPTGLTNEVKLFEMHDEALTEALLGDNDEFNVKNDAVKDLKHGFVASVSKNDQTKEAAPFYYPSYHNEPSWSNWQRLCSSS</sequence>
<gene>
    <name evidence="1" type="ORF">KP509_33G027800</name>
</gene>
<dbReference type="PANTHER" id="PTHR44830:SF1">
    <property type="entry name" value="TR-TYPE G DOMAIN-CONTAINING PROTEIN"/>
    <property type="match status" value="1"/>
</dbReference>
<dbReference type="Proteomes" id="UP000825935">
    <property type="component" value="Chromosome 33"/>
</dbReference>
<comment type="caution">
    <text evidence="1">The sequence shown here is derived from an EMBL/GenBank/DDBJ whole genome shotgun (WGS) entry which is preliminary data.</text>
</comment>
<dbReference type="PANTHER" id="PTHR44830">
    <property type="entry name" value="ELONGATION FACTOR 1 ALPHA"/>
    <property type="match status" value="1"/>
</dbReference>
<keyword evidence="2" id="KW-1185">Reference proteome</keyword>
<name>A0A8T2QPB5_CERRI</name>
<dbReference type="SUPFAM" id="SSF50447">
    <property type="entry name" value="Translation proteins"/>
    <property type="match status" value="1"/>
</dbReference>
<dbReference type="CDD" id="cd03693">
    <property type="entry name" value="EF1_alpha_II"/>
    <property type="match status" value="1"/>
</dbReference>
<dbReference type="AlphaFoldDB" id="A0A8T2QPB5"/>
<dbReference type="InterPro" id="IPR009000">
    <property type="entry name" value="Transl_B-barrel_sf"/>
</dbReference>
<dbReference type="Gene3D" id="2.40.30.10">
    <property type="entry name" value="Translation factors"/>
    <property type="match status" value="1"/>
</dbReference>
<dbReference type="OMA" id="KWICTSS"/>
<protein>
    <submittedName>
        <fullName evidence="1">Uncharacterized protein</fullName>
    </submittedName>
</protein>